<evidence type="ECO:0000313" key="1">
    <source>
        <dbReference type="EMBL" id="QDV09562.1"/>
    </source>
</evidence>
<dbReference type="Proteomes" id="UP000320390">
    <property type="component" value="Chromosome"/>
</dbReference>
<proteinExistence type="predicted"/>
<evidence type="ECO:0000313" key="2">
    <source>
        <dbReference type="Proteomes" id="UP000320390"/>
    </source>
</evidence>
<name>A0A518EZP6_9BACT</name>
<gene>
    <name evidence="1" type="ORF">Poly30_51200</name>
</gene>
<sequence>MHDISPPRLEFLSVSVATDANGVVWVEGEVPPSLVEVALGNPEPEVVMSPFESGQNAPTPAIVGYAFLVKRK</sequence>
<protein>
    <submittedName>
        <fullName evidence="1">Uncharacterized protein</fullName>
    </submittedName>
</protein>
<reference evidence="1 2" key="1">
    <citation type="submission" date="2019-02" db="EMBL/GenBank/DDBJ databases">
        <title>Deep-cultivation of Planctomycetes and their phenomic and genomic characterization uncovers novel biology.</title>
        <authorList>
            <person name="Wiegand S."/>
            <person name="Jogler M."/>
            <person name="Boedeker C."/>
            <person name="Pinto D."/>
            <person name="Vollmers J."/>
            <person name="Rivas-Marin E."/>
            <person name="Kohn T."/>
            <person name="Peeters S.H."/>
            <person name="Heuer A."/>
            <person name="Rast P."/>
            <person name="Oberbeckmann S."/>
            <person name="Bunk B."/>
            <person name="Jeske O."/>
            <person name="Meyerdierks A."/>
            <person name="Storesund J.E."/>
            <person name="Kallscheuer N."/>
            <person name="Luecker S."/>
            <person name="Lage O.M."/>
            <person name="Pohl T."/>
            <person name="Merkel B.J."/>
            <person name="Hornburger P."/>
            <person name="Mueller R.-W."/>
            <person name="Bruemmer F."/>
            <person name="Labrenz M."/>
            <person name="Spormann A.M."/>
            <person name="Op den Camp H."/>
            <person name="Overmann J."/>
            <person name="Amann R."/>
            <person name="Jetten M.S.M."/>
            <person name="Mascher T."/>
            <person name="Medema M.H."/>
            <person name="Devos D.P."/>
            <person name="Kaster A.-K."/>
            <person name="Ovreas L."/>
            <person name="Rohde M."/>
            <person name="Galperin M.Y."/>
            <person name="Jogler C."/>
        </authorList>
    </citation>
    <scope>NUCLEOTIDE SEQUENCE [LARGE SCALE GENOMIC DNA]</scope>
    <source>
        <strain evidence="1 2">Poly30</strain>
    </source>
</reference>
<dbReference type="EMBL" id="CP036434">
    <property type="protein sequence ID" value="QDV09562.1"/>
    <property type="molecule type" value="Genomic_DNA"/>
</dbReference>
<dbReference type="AlphaFoldDB" id="A0A518EZP6"/>
<accession>A0A518EZP6</accession>
<keyword evidence="2" id="KW-1185">Reference proteome</keyword>
<organism evidence="1 2">
    <name type="scientific">Saltatorellus ferox</name>
    <dbReference type="NCBI Taxonomy" id="2528018"/>
    <lineage>
        <taxon>Bacteria</taxon>
        <taxon>Pseudomonadati</taxon>
        <taxon>Planctomycetota</taxon>
        <taxon>Planctomycetia</taxon>
        <taxon>Planctomycetia incertae sedis</taxon>
        <taxon>Saltatorellus</taxon>
    </lineage>
</organism>